<evidence type="ECO:0000256" key="3">
    <source>
        <dbReference type="ARBA" id="ARBA00022989"/>
    </source>
</evidence>
<dbReference type="PANTHER" id="PTHR28234">
    <property type="entry name" value="NUCLEAR CONTROL OF ATPASE PROTEIN 2"/>
    <property type="match status" value="1"/>
</dbReference>
<keyword evidence="4" id="KW-0496">Mitochondrion</keyword>
<dbReference type="PANTHER" id="PTHR28234:SF1">
    <property type="entry name" value="NUCLEAR CONTROL OF ATPASE PROTEIN 2"/>
    <property type="match status" value="1"/>
</dbReference>
<sequence>MASLRAALASSQTPPELQAVEYIVDQPSLDTKNIQSALETLKDHAQTVPDQNDQVARLAAIASSHLYERLVDSILYKRAIPRTRDVEYWDSVLYAGPIGLATFAVQSAPRWLWATAFSTTSLSAPTAVLFTNLYAAVTAPLSPAFAKSSWRNWRNWRNPTGLIAAPLNVVRSHVRKNRKHALKKKHQAAEQLGTLVLNFPSKTAATDPTQALFSSLAVLKSVLKSSDIQADASVPADIVEAIDQLIELSRSKLETDPHEDLYRVPSVLIRYWPLLGVAVMGGYKVLGNWRAIIMWTKDHIVDTTVSLWKNWILSPLYKVYQTIRHDEDAQLSIMGRQSLQSDMSSLERMVVDYVSQNSSLDDASVEQIRSAVSQGDLSMVLEQYEKQLETPIKSIVTGKLIRSLLIQVQKTKVDVEVAMDGYDRLMKSQQLVVVLIAALPALGLLWWGYNATFSGRRDAARLRLMSNYKDEIKYGLGNLGMTIRSAEEHSHGPQGPLSPLYVGLLLCQTVNLRRQGPYVFSKRRLQQWLAQLKRIDNSRDIASVEQALRDIWLEFGPDLK</sequence>
<dbReference type="EMBL" id="HG937694">
    <property type="protein sequence ID" value="CDP37506.1"/>
    <property type="molecule type" value="Genomic_DNA"/>
</dbReference>
<protein>
    <submittedName>
        <fullName evidence="7">ARAD1D13068p</fullName>
    </submittedName>
</protein>
<feature type="transmembrane region" description="Helical" evidence="6">
    <location>
        <begin position="431"/>
        <end position="449"/>
    </location>
</feature>
<reference evidence="7" key="2">
    <citation type="submission" date="2014-06" db="EMBL/GenBank/DDBJ databases">
        <title>The complete genome of Blastobotrys (Arxula) adeninivorans LS3 - a yeast of biotechnological interest.</title>
        <authorList>
            <person name="Kunze G."/>
            <person name="Gaillardin C."/>
            <person name="Czernicka M."/>
            <person name="Durrens P."/>
            <person name="Martin T."/>
            <person name="Boer E."/>
            <person name="Gabaldon T."/>
            <person name="Cruz J."/>
            <person name="Talla E."/>
            <person name="Marck C."/>
            <person name="Goffeau A."/>
            <person name="Barbe V."/>
            <person name="Baret P."/>
            <person name="Baronian K."/>
            <person name="Beier S."/>
            <person name="Bleykasten C."/>
            <person name="Bode R."/>
            <person name="Casaregola S."/>
            <person name="Despons L."/>
            <person name="Fairhead C."/>
            <person name="Giersberg M."/>
            <person name="Gierski P."/>
            <person name="Hahnel U."/>
            <person name="Hartmann A."/>
            <person name="Jankowska D."/>
            <person name="Jubin C."/>
            <person name="Jung P."/>
            <person name="Lafontaine I."/>
            <person name="Leh-Louis V."/>
            <person name="Lemaire M."/>
            <person name="Marcet-Houben M."/>
            <person name="Mascher M."/>
            <person name="Morel G."/>
            <person name="Richard G.-F."/>
            <person name="Riechen J."/>
            <person name="Sacerdot C."/>
            <person name="Sarkar A."/>
            <person name="Savel G."/>
            <person name="Schacherer J."/>
            <person name="Sherman D."/>
            <person name="Straub M.-L."/>
            <person name="Stein N."/>
            <person name="Thierry A."/>
            <person name="Trautwein-Schult A."/>
            <person name="Westhof E."/>
            <person name="Worch S."/>
            <person name="Dujon B."/>
            <person name="Souciet J.-L."/>
            <person name="Wincker P."/>
            <person name="Scholz U."/>
            <person name="Neuveglise N."/>
        </authorList>
    </citation>
    <scope>NUCLEOTIDE SEQUENCE</scope>
    <source>
        <strain evidence="7">LS3</strain>
    </source>
</reference>
<dbReference type="Pfam" id="PF08637">
    <property type="entry name" value="NCA2"/>
    <property type="match status" value="1"/>
</dbReference>
<keyword evidence="3 6" id="KW-1133">Transmembrane helix</keyword>
<dbReference type="PhylomeDB" id="A0A060TE64"/>
<evidence type="ECO:0000256" key="5">
    <source>
        <dbReference type="ARBA" id="ARBA00023136"/>
    </source>
</evidence>
<dbReference type="AlphaFoldDB" id="A0A060TE64"/>
<organism evidence="7">
    <name type="scientific">Blastobotrys adeninivorans</name>
    <name type="common">Yeast</name>
    <name type="synonym">Arxula adeninivorans</name>
    <dbReference type="NCBI Taxonomy" id="409370"/>
    <lineage>
        <taxon>Eukaryota</taxon>
        <taxon>Fungi</taxon>
        <taxon>Dikarya</taxon>
        <taxon>Ascomycota</taxon>
        <taxon>Saccharomycotina</taxon>
        <taxon>Dipodascomycetes</taxon>
        <taxon>Dipodascales</taxon>
        <taxon>Trichomonascaceae</taxon>
        <taxon>Blastobotrys</taxon>
    </lineage>
</organism>
<evidence type="ECO:0000256" key="1">
    <source>
        <dbReference type="ARBA" id="ARBA00004225"/>
    </source>
</evidence>
<accession>A0A060TE64</accession>
<keyword evidence="5 6" id="KW-0472">Membrane</keyword>
<name>A0A060TE64_BLAAD</name>
<evidence type="ECO:0000256" key="6">
    <source>
        <dbReference type="SAM" id="Phobius"/>
    </source>
</evidence>
<comment type="subcellular location">
    <subcellularLocation>
        <location evidence="1">Mitochondrion membrane</location>
        <topology evidence="1">Multi-pass membrane protein</topology>
    </subcellularLocation>
</comment>
<evidence type="ECO:0000256" key="2">
    <source>
        <dbReference type="ARBA" id="ARBA00022692"/>
    </source>
</evidence>
<evidence type="ECO:0000256" key="4">
    <source>
        <dbReference type="ARBA" id="ARBA00023128"/>
    </source>
</evidence>
<reference evidence="7" key="1">
    <citation type="submission" date="2014-02" db="EMBL/GenBank/DDBJ databases">
        <authorList>
            <person name="Genoscope - CEA"/>
        </authorList>
    </citation>
    <scope>NUCLEOTIDE SEQUENCE</scope>
    <source>
        <strain evidence="7">LS3</strain>
    </source>
</reference>
<evidence type="ECO:0000313" key="7">
    <source>
        <dbReference type="EMBL" id="CDP37506.1"/>
    </source>
</evidence>
<gene>
    <name evidence="7" type="ORF">GNLVRS02_ARAD1D13068g</name>
</gene>
<dbReference type="GO" id="GO:0005741">
    <property type="term" value="C:mitochondrial outer membrane"/>
    <property type="evidence" value="ECO:0007669"/>
    <property type="project" value="TreeGrafter"/>
</dbReference>
<keyword evidence="2 6" id="KW-0812">Transmembrane</keyword>
<dbReference type="InterPro" id="IPR013946">
    <property type="entry name" value="NCA2-like"/>
</dbReference>
<proteinExistence type="predicted"/>